<proteinExistence type="predicted"/>
<evidence type="ECO:0000313" key="2">
    <source>
        <dbReference type="Proteomes" id="UP001139887"/>
    </source>
</evidence>
<comment type="caution">
    <text evidence="1">The sequence shown here is derived from an EMBL/GenBank/DDBJ whole genome shotgun (WGS) entry which is preliminary data.</text>
</comment>
<dbReference type="EMBL" id="JANBUW010001228">
    <property type="protein sequence ID" value="KAJ2843986.1"/>
    <property type="molecule type" value="Genomic_DNA"/>
</dbReference>
<dbReference type="Proteomes" id="UP001139887">
    <property type="component" value="Unassembled WGS sequence"/>
</dbReference>
<name>A0A9W8I8X6_9FUNG</name>
<organism evidence="1 2">
    <name type="scientific">Coemansia brasiliensis</name>
    <dbReference type="NCBI Taxonomy" id="2650707"/>
    <lineage>
        <taxon>Eukaryota</taxon>
        <taxon>Fungi</taxon>
        <taxon>Fungi incertae sedis</taxon>
        <taxon>Zoopagomycota</taxon>
        <taxon>Kickxellomycotina</taxon>
        <taxon>Kickxellomycetes</taxon>
        <taxon>Kickxellales</taxon>
        <taxon>Kickxellaceae</taxon>
        <taxon>Coemansia</taxon>
    </lineage>
</organism>
<gene>
    <name evidence="1" type="ORF">IWW36_005355</name>
</gene>
<dbReference type="AlphaFoldDB" id="A0A9W8I8X6"/>
<sequence length="328" mass="35776">FALDAHAQLLSSWANVAQNAVRATLPSQPTAASSVGRLFVRDIKPQIRSAAVDAGFNLVTRPEDADIVFDDVPHVGMCTNHHGINAAFFSTENAAMVLQRIAGAQSWLSPAFLLKRQISEFIGAALMHNHSWWLLKGDQVAQGMDMPAILTNDWVTAVRHVDVGYVVAQQCASSMVINDRLCLLERLVLLTPDNCVYLWNGPLSVLQYTVHTSKDKQNEQPCQILQPASVVPTDTLAQQLGSNVFARFVDGSEKVTADVMRLLLGLDSSDGKTFGIFRLLFAVGQDNSPVLYEAHPMQIAEQQAVSNFIPAVAATIAGKADKRFILIK</sequence>
<reference evidence="1" key="1">
    <citation type="submission" date="2022-07" db="EMBL/GenBank/DDBJ databases">
        <title>Phylogenomic reconstructions and comparative analyses of Kickxellomycotina fungi.</title>
        <authorList>
            <person name="Reynolds N.K."/>
            <person name="Stajich J.E."/>
            <person name="Barry K."/>
            <person name="Grigoriev I.V."/>
            <person name="Crous P."/>
            <person name="Smith M.E."/>
        </authorList>
    </citation>
    <scope>NUCLEOTIDE SEQUENCE</scope>
    <source>
        <strain evidence="1">NRRL 1566</strain>
    </source>
</reference>
<dbReference type="OrthoDB" id="2127950at2759"/>
<keyword evidence="2" id="KW-1185">Reference proteome</keyword>
<feature type="non-terminal residue" evidence="1">
    <location>
        <position position="1"/>
    </location>
</feature>
<evidence type="ECO:0000313" key="1">
    <source>
        <dbReference type="EMBL" id="KAJ2843986.1"/>
    </source>
</evidence>
<protein>
    <submittedName>
        <fullName evidence="1">Uncharacterized protein</fullName>
    </submittedName>
</protein>
<accession>A0A9W8I8X6</accession>